<organism evidence="1 2">
    <name type="scientific">Russula earlei</name>
    <dbReference type="NCBI Taxonomy" id="71964"/>
    <lineage>
        <taxon>Eukaryota</taxon>
        <taxon>Fungi</taxon>
        <taxon>Dikarya</taxon>
        <taxon>Basidiomycota</taxon>
        <taxon>Agaricomycotina</taxon>
        <taxon>Agaricomycetes</taxon>
        <taxon>Russulales</taxon>
        <taxon>Russulaceae</taxon>
        <taxon>Russula</taxon>
    </lineage>
</organism>
<evidence type="ECO:0000313" key="2">
    <source>
        <dbReference type="Proteomes" id="UP001207468"/>
    </source>
</evidence>
<dbReference type="EMBL" id="JAGFNK010000039">
    <property type="protein sequence ID" value="KAI9510606.1"/>
    <property type="molecule type" value="Genomic_DNA"/>
</dbReference>
<keyword evidence="2" id="KW-1185">Reference proteome</keyword>
<accession>A0ACC0UGE4</accession>
<comment type="caution">
    <text evidence="1">The sequence shown here is derived from an EMBL/GenBank/DDBJ whole genome shotgun (WGS) entry which is preliminary data.</text>
</comment>
<sequence length="1149" mass="127428">MPQPEYVLAMHDYVPEQRNATCLAFRAGQVIRVLNRDPSGWWDGELDGSRGWFPSNYVNGDLALLTEEHIPRSMSRKRMRHSPSRSPSPPATSPSVYSSHLGSFPRDDHCPTPMVPLLHALSLLQNAVLSNRIAHFQPAVACIISCVRSVLTVVGCLSRDALLLQQFPPLAQERKRVLSDLAAIVNQAKAASDEGIDQHTREIQVEKMVRLAGQVFSRVRRFLTVAVRCGVNVPDKHVSIEYPPMLLESLSQAREGFSSTGSLVSTSTTEGEDQTLQSSLRQTKNAASLPPRARVLDSPVTPRTAARAKSMGDLRLGRKTPLVTNAHPILNSSQHQNLRALAPAESRLNRHNHKHVHSVSSISSSSSFTSADSAISIVSPPFPSGPSTYEELMEALRRTHNQYLSTIAAFIGHAHVHSRSSHAASTGHMYELVREIVEIVCKLLVVVEAVLHHPTVPIHKAANLKLAKDGLYNVTSGLAESVRLLTGSLPPDMTEEQEKLALIRSATDALKAGADCVAAVRMCLNRSSGEQPFIIEQPGDLGEYSERPPSADLAVRPQVQRPASWSGIHQVAQDMSTEGGDAATLSQSGVDGSTTQRSEGNMSGESECQEFLSSPVEAGSPSPVSTTQKIDPNTMWDENQGTETVLSVQVLHSNLPSVPPASVPDQALLDSDAWLQLHDYPPEDVSYNSDGQLVGATLQALVEKMTPHNASVVDPAFSSIFFLTFRLFSSPAQLVQAVIDRYNLVPPPGLSEERTYVWQQRKGIPVRLRISNLVKSWLELYWRPAIDNAVLQQLLDFNRDALALMFPGPSHRIHEIILTRKREGTQAPPQTPRLDLARNPLVTGTRIIPSPFEIPRPIITKALFTHLRNRSFILVSITDFDCLELARQLTIMESKLFCAIQPDEILEGGQEGAKPPVNVRAVTSLSTVITGWVAECILNEVDIKKRTALVKFFIKLADRCMMLHNFATSRSILAALDSSTISRLHQTWMGVSQKQRLQLESVRKLADHARNYHEYRTRLRETVPPALPFLGLYLTDVTFCREGNPSHRVSPLAAEKKLINFSKYHKMARIVQDIQRFQIPYMLKEIMEIQDYLKDAFEKSKDHGDLQDLYRRSLLVEPRQPADTTPSGDVRQLFPWTNRSHATHPVQVS</sequence>
<gene>
    <name evidence="1" type="ORF">F5148DRAFT_555357</name>
</gene>
<dbReference type="Proteomes" id="UP001207468">
    <property type="component" value="Unassembled WGS sequence"/>
</dbReference>
<protein>
    <submittedName>
        <fullName evidence="1">Ras GEF</fullName>
    </submittedName>
</protein>
<proteinExistence type="predicted"/>
<reference evidence="1" key="1">
    <citation type="submission" date="2021-03" db="EMBL/GenBank/DDBJ databases">
        <title>Evolutionary priming and transition to the ectomycorrhizal habit in an iconic lineage of mushroom-forming fungi: is preadaptation a requirement?</title>
        <authorList>
            <consortium name="DOE Joint Genome Institute"/>
            <person name="Looney B.P."/>
            <person name="Miyauchi S."/>
            <person name="Morin E."/>
            <person name="Drula E."/>
            <person name="Courty P.E."/>
            <person name="Chicoki N."/>
            <person name="Fauchery L."/>
            <person name="Kohler A."/>
            <person name="Kuo A."/>
            <person name="LaButti K."/>
            <person name="Pangilinan J."/>
            <person name="Lipzen A."/>
            <person name="Riley R."/>
            <person name="Andreopoulos W."/>
            <person name="He G."/>
            <person name="Johnson J."/>
            <person name="Barry K.W."/>
            <person name="Grigoriev I.V."/>
            <person name="Nagy L."/>
            <person name="Hibbett D."/>
            <person name="Henrissat B."/>
            <person name="Matheny P.B."/>
            <person name="Labbe J."/>
            <person name="Martin A.F."/>
        </authorList>
    </citation>
    <scope>NUCLEOTIDE SEQUENCE</scope>
    <source>
        <strain evidence="1">BPL698</strain>
    </source>
</reference>
<name>A0ACC0UGE4_9AGAM</name>
<evidence type="ECO:0000313" key="1">
    <source>
        <dbReference type="EMBL" id="KAI9510606.1"/>
    </source>
</evidence>